<keyword evidence="3" id="KW-1185">Reference proteome</keyword>
<organism evidence="2 3">
    <name type="scientific">Nonomuraea maheshkhaliensis</name>
    <dbReference type="NCBI Taxonomy" id="419590"/>
    <lineage>
        <taxon>Bacteria</taxon>
        <taxon>Bacillati</taxon>
        <taxon>Actinomycetota</taxon>
        <taxon>Actinomycetes</taxon>
        <taxon>Streptosporangiales</taxon>
        <taxon>Streptosporangiaceae</taxon>
        <taxon>Nonomuraea</taxon>
    </lineage>
</organism>
<dbReference type="EMBL" id="BAAAMU010000002">
    <property type="protein sequence ID" value="GAA1610776.1"/>
    <property type="molecule type" value="Genomic_DNA"/>
</dbReference>
<dbReference type="Proteomes" id="UP001500064">
    <property type="component" value="Unassembled WGS sequence"/>
</dbReference>
<evidence type="ECO:0000313" key="2">
    <source>
        <dbReference type="EMBL" id="GAA1610776.1"/>
    </source>
</evidence>
<feature type="compositionally biased region" description="Low complexity" evidence="1">
    <location>
        <begin position="13"/>
        <end position="26"/>
    </location>
</feature>
<comment type="caution">
    <text evidence="2">The sequence shown here is derived from an EMBL/GenBank/DDBJ whole genome shotgun (WGS) entry which is preliminary data.</text>
</comment>
<name>A0ABN2EL55_9ACTN</name>
<gene>
    <name evidence="2" type="ORF">GCM10009733_003610</name>
</gene>
<evidence type="ECO:0000256" key="1">
    <source>
        <dbReference type="SAM" id="MobiDB-lite"/>
    </source>
</evidence>
<sequence>MPAKPLITVEPDSSSTTTELSASPTATPTPPTICAAESTIRVRRWTRVIRSEEETAGFVGALVTREVSHNPQHRPKKDGE</sequence>
<accession>A0ABN2EL55</accession>
<evidence type="ECO:0000313" key="3">
    <source>
        <dbReference type="Proteomes" id="UP001500064"/>
    </source>
</evidence>
<protein>
    <submittedName>
        <fullName evidence="2">Uncharacterized protein</fullName>
    </submittedName>
</protein>
<proteinExistence type="predicted"/>
<reference evidence="2 3" key="1">
    <citation type="journal article" date="2019" name="Int. J. Syst. Evol. Microbiol.">
        <title>The Global Catalogue of Microorganisms (GCM) 10K type strain sequencing project: providing services to taxonomists for standard genome sequencing and annotation.</title>
        <authorList>
            <consortium name="The Broad Institute Genomics Platform"/>
            <consortium name="The Broad Institute Genome Sequencing Center for Infectious Disease"/>
            <person name="Wu L."/>
            <person name="Ma J."/>
        </authorList>
    </citation>
    <scope>NUCLEOTIDE SEQUENCE [LARGE SCALE GENOMIC DNA]</scope>
    <source>
        <strain evidence="2 3">JCM 13929</strain>
    </source>
</reference>
<feature type="region of interest" description="Disordered" evidence="1">
    <location>
        <begin position="1"/>
        <end position="32"/>
    </location>
</feature>